<evidence type="ECO:0000313" key="4">
    <source>
        <dbReference type="Proteomes" id="UP000320948"/>
    </source>
</evidence>
<dbReference type="SUPFAM" id="SSF82607">
    <property type="entry name" value="YbaB-like"/>
    <property type="match status" value="1"/>
</dbReference>
<dbReference type="Gene3D" id="3.30.1310.10">
    <property type="entry name" value="Nucleoid-associated protein YbaB-like domain"/>
    <property type="match status" value="1"/>
</dbReference>
<organism evidence="3 4">
    <name type="scientific">Blastochloris viridis</name>
    <name type="common">Rhodopseudomonas viridis</name>
    <dbReference type="NCBI Taxonomy" id="1079"/>
    <lineage>
        <taxon>Bacteria</taxon>
        <taxon>Pseudomonadati</taxon>
        <taxon>Pseudomonadota</taxon>
        <taxon>Alphaproteobacteria</taxon>
        <taxon>Hyphomicrobiales</taxon>
        <taxon>Blastochloridaceae</taxon>
        <taxon>Blastochloris</taxon>
    </lineage>
</organism>
<dbReference type="Proteomes" id="UP000320948">
    <property type="component" value="Unassembled WGS sequence"/>
</dbReference>
<dbReference type="PIRSF" id="PIRSF004555">
    <property type="entry name" value="UCP004555"/>
    <property type="match status" value="1"/>
</dbReference>
<protein>
    <recommendedName>
        <fullName evidence="2">Nucleoid-associated protein DI628_07645</fullName>
    </recommendedName>
</protein>
<comment type="similarity">
    <text evidence="2">Belongs to the YbaB/EbfC family.</text>
</comment>
<comment type="function">
    <text evidence="2">Binds to DNA and alters its conformation. May be involved in regulation of gene expression, nucleoid organization and DNA protection.</text>
</comment>
<evidence type="ECO:0000313" key="3">
    <source>
        <dbReference type="EMBL" id="TKW60759.1"/>
    </source>
</evidence>
<dbReference type="GO" id="GO:0005829">
    <property type="term" value="C:cytosol"/>
    <property type="evidence" value="ECO:0007669"/>
    <property type="project" value="TreeGrafter"/>
</dbReference>
<dbReference type="PANTHER" id="PTHR33449">
    <property type="entry name" value="NUCLEOID-ASSOCIATED PROTEIN YBAB"/>
    <property type="match status" value="1"/>
</dbReference>
<evidence type="ECO:0000256" key="2">
    <source>
        <dbReference type="HAMAP-Rule" id="MF_00274"/>
    </source>
</evidence>
<keyword evidence="2" id="KW-0963">Cytoplasm</keyword>
<accession>A0A6N4RAQ5</accession>
<dbReference type="InterPro" id="IPR004401">
    <property type="entry name" value="YbaB/EbfC"/>
</dbReference>
<comment type="subunit">
    <text evidence="2">Homodimer.</text>
</comment>
<dbReference type="GO" id="GO:0003677">
    <property type="term" value="F:DNA binding"/>
    <property type="evidence" value="ECO:0007669"/>
    <property type="project" value="UniProtKB-UniRule"/>
</dbReference>
<evidence type="ECO:0000256" key="1">
    <source>
        <dbReference type="ARBA" id="ARBA00023125"/>
    </source>
</evidence>
<dbReference type="GO" id="GO:0043590">
    <property type="term" value="C:bacterial nucleoid"/>
    <property type="evidence" value="ECO:0007669"/>
    <property type="project" value="UniProtKB-UniRule"/>
</dbReference>
<keyword evidence="1 2" id="KW-0238">DNA-binding</keyword>
<dbReference type="AlphaFoldDB" id="A0A6N4RAQ5"/>
<comment type="caution">
    <text evidence="3">The sequence shown here is derived from an EMBL/GenBank/DDBJ whole genome shotgun (WGS) entry which is preliminary data.</text>
</comment>
<proteinExistence type="inferred from homology"/>
<gene>
    <name evidence="3" type="ORF">DI628_07645</name>
</gene>
<sequence>MSNMFAMMKKAQEMQKGLKNVQEELAKTEISGSAASGAVQVTMNGTHEIVRVNIKPDAVDTDDLSMLEDLLKVACNDALAKANELAKTKMAAVTGGLSIPGF</sequence>
<reference evidence="3 4" key="1">
    <citation type="journal article" date="2017" name="Nat. Commun.">
        <title>In situ click chemistry generation of cyclooxygenase-2 inhibitors.</title>
        <authorList>
            <person name="Bhardwaj A."/>
            <person name="Kaur J."/>
            <person name="Wuest M."/>
            <person name="Wuest F."/>
        </authorList>
    </citation>
    <scope>NUCLEOTIDE SEQUENCE [LARGE SCALE GENOMIC DNA]</scope>
    <source>
        <strain evidence="3">S2_018_000_R2_106</strain>
    </source>
</reference>
<name>A0A6N4RAQ5_BLAVI</name>
<dbReference type="InterPro" id="IPR036894">
    <property type="entry name" value="YbaB-like_sf"/>
</dbReference>
<dbReference type="HAMAP" id="MF_00274">
    <property type="entry name" value="DNA_YbaB_EbfC"/>
    <property type="match status" value="1"/>
</dbReference>
<dbReference type="Pfam" id="PF02575">
    <property type="entry name" value="YbaB_DNA_bd"/>
    <property type="match status" value="1"/>
</dbReference>
<comment type="subcellular location">
    <subcellularLocation>
        <location evidence="2">Cytoplasm</location>
        <location evidence="2">Nucleoid</location>
    </subcellularLocation>
</comment>
<dbReference type="EMBL" id="VAFM01000002">
    <property type="protein sequence ID" value="TKW60759.1"/>
    <property type="molecule type" value="Genomic_DNA"/>
</dbReference>
<dbReference type="NCBIfam" id="TIGR00103">
    <property type="entry name" value="DNA_YbaB_EbfC"/>
    <property type="match status" value="1"/>
</dbReference>
<dbReference type="PANTHER" id="PTHR33449:SF1">
    <property type="entry name" value="NUCLEOID-ASSOCIATED PROTEIN YBAB"/>
    <property type="match status" value="1"/>
</dbReference>